<comment type="caution">
    <text evidence="5">The sequence shown here is derived from an EMBL/GenBank/DDBJ whole genome shotgun (WGS) entry which is preliminary data.</text>
</comment>
<dbReference type="PROSITE" id="PS50082">
    <property type="entry name" value="WD_REPEATS_2"/>
    <property type="match status" value="3"/>
</dbReference>
<dbReference type="InterPro" id="IPR011009">
    <property type="entry name" value="Kinase-like_dom_sf"/>
</dbReference>
<evidence type="ECO:0000256" key="3">
    <source>
        <dbReference type="PROSITE-ProRule" id="PRU00221"/>
    </source>
</evidence>
<dbReference type="OrthoDB" id="273771at2759"/>
<keyword evidence="6" id="KW-1185">Reference proteome</keyword>
<feature type="region of interest" description="Disordered" evidence="4">
    <location>
        <begin position="265"/>
        <end position="296"/>
    </location>
</feature>
<dbReference type="Gene3D" id="1.10.510.10">
    <property type="entry name" value="Transferase(Phosphotransferase) domain 1"/>
    <property type="match status" value="1"/>
</dbReference>
<evidence type="ECO:0000256" key="4">
    <source>
        <dbReference type="SAM" id="MobiDB-lite"/>
    </source>
</evidence>
<evidence type="ECO:0000256" key="1">
    <source>
        <dbReference type="ARBA" id="ARBA00022574"/>
    </source>
</evidence>
<gene>
    <name evidence="5" type="ORF">Cgig2_026970</name>
</gene>
<evidence type="ECO:0000313" key="5">
    <source>
        <dbReference type="EMBL" id="KAJ8451161.1"/>
    </source>
</evidence>
<dbReference type="PRINTS" id="PR00320">
    <property type="entry name" value="GPROTEINBRPT"/>
</dbReference>
<dbReference type="InterPro" id="IPR019775">
    <property type="entry name" value="WD40_repeat_CS"/>
</dbReference>
<dbReference type="PANTHER" id="PTHR44218">
    <property type="entry name" value="PROTEIN SPA1-RELATED 2"/>
    <property type="match status" value="1"/>
</dbReference>
<proteinExistence type="predicted"/>
<organism evidence="5 6">
    <name type="scientific">Carnegiea gigantea</name>
    <dbReference type="NCBI Taxonomy" id="171969"/>
    <lineage>
        <taxon>Eukaryota</taxon>
        <taxon>Viridiplantae</taxon>
        <taxon>Streptophyta</taxon>
        <taxon>Embryophyta</taxon>
        <taxon>Tracheophyta</taxon>
        <taxon>Spermatophyta</taxon>
        <taxon>Magnoliopsida</taxon>
        <taxon>eudicotyledons</taxon>
        <taxon>Gunneridae</taxon>
        <taxon>Pentapetalae</taxon>
        <taxon>Caryophyllales</taxon>
        <taxon>Cactineae</taxon>
        <taxon>Cactaceae</taxon>
        <taxon>Cactoideae</taxon>
        <taxon>Echinocereeae</taxon>
        <taxon>Carnegiea</taxon>
    </lineage>
</organism>
<dbReference type="InterPro" id="IPR001680">
    <property type="entry name" value="WD40_rpt"/>
</dbReference>
<dbReference type="InterPro" id="IPR044630">
    <property type="entry name" value="SPA1/2/3/4"/>
</dbReference>
<evidence type="ECO:0000313" key="6">
    <source>
        <dbReference type="Proteomes" id="UP001153076"/>
    </source>
</evidence>
<feature type="region of interest" description="Disordered" evidence="4">
    <location>
        <begin position="117"/>
        <end position="138"/>
    </location>
</feature>
<dbReference type="EMBL" id="JAKOGI010000011">
    <property type="protein sequence ID" value="KAJ8451161.1"/>
    <property type="molecule type" value="Genomic_DNA"/>
</dbReference>
<feature type="repeat" description="WD" evidence="3">
    <location>
        <begin position="853"/>
        <end position="895"/>
    </location>
</feature>
<dbReference type="PROSITE" id="PS50294">
    <property type="entry name" value="WD_REPEATS_REGION"/>
    <property type="match status" value="1"/>
</dbReference>
<dbReference type="SUPFAM" id="SSF50978">
    <property type="entry name" value="WD40 repeat-like"/>
    <property type="match status" value="1"/>
</dbReference>
<keyword evidence="2" id="KW-0677">Repeat</keyword>
<feature type="repeat" description="WD" evidence="3">
    <location>
        <begin position="896"/>
        <end position="938"/>
    </location>
</feature>
<dbReference type="GO" id="GO:0009640">
    <property type="term" value="P:photomorphogenesis"/>
    <property type="evidence" value="ECO:0007669"/>
    <property type="project" value="InterPro"/>
</dbReference>
<dbReference type="InterPro" id="IPR015943">
    <property type="entry name" value="WD40/YVTN_repeat-like_dom_sf"/>
</dbReference>
<dbReference type="SMART" id="SM00320">
    <property type="entry name" value="WD40"/>
    <property type="match status" value="5"/>
</dbReference>
<dbReference type="Proteomes" id="UP001153076">
    <property type="component" value="Unassembled WGS sequence"/>
</dbReference>
<accession>A0A9Q1KYL1</accession>
<dbReference type="SUPFAM" id="SSF56112">
    <property type="entry name" value="Protein kinase-like (PK-like)"/>
    <property type="match status" value="1"/>
</dbReference>
<feature type="repeat" description="WD" evidence="3">
    <location>
        <begin position="965"/>
        <end position="1005"/>
    </location>
</feature>
<keyword evidence="1 3" id="KW-0853">WD repeat</keyword>
<protein>
    <submittedName>
        <fullName evidence="5">Uncharacterized protein</fullName>
    </submittedName>
</protein>
<dbReference type="PROSITE" id="PS00678">
    <property type="entry name" value="WD_REPEATS_1"/>
    <property type="match status" value="2"/>
</dbReference>
<dbReference type="PANTHER" id="PTHR44218:SF6">
    <property type="entry name" value="PROTEIN SUPPRESSOR OF PHYA-105 1"/>
    <property type="match status" value="1"/>
</dbReference>
<name>A0A9Q1KYL1_9CARY</name>
<evidence type="ECO:0000256" key="2">
    <source>
        <dbReference type="ARBA" id="ARBA00022737"/>
    </source>
</evidence>
<dbReference type="Pfam" id="PF00400">
    <property type="entry name" value="WD40"/>
    <property type="match status" value="3"/>
</dbReference>
<dbReference type="AlphaFoldDB" id="A0A9Q1KYL1"/>
<reference evidence="5" key="1">
    <citation type="submission" date="2022-04" db="EMBL/GenBank/DDBJ databases">
        <title>Carnegiea gigantea Genome sequencing and assembly v2.</title>
        <authorList>
            <person name="Copetti D."/>
            <person name="Sanderson M.J."/>
            <person name="Burquez A."/>
            <person name="Wojciechowski M.F."/>
        </authorList>
    </citation>
    <scope>NUCLEOTIDE SEQUENCE</scope>
    <source>
        <strain evidence="5">SGP5-SGP5p</strain>
        <tissue evidence="5">Aerial part</tissue>
    </source>
</reference>
<dbReference type="InterPro" id="IPR020472">
    <property type="entry name" value="WD40_PAC1"/>
</dbReference>
<dbReference type="InterPro" id="IPR036322">
    <property type="entry name" value="WD40_repeat_dom_sf"/>
</dbReference>
<sequence>MGAVSREEDIQAQGKEVDFSPDMRKVMGQQERFVLREVDYPRSSVQQFVAMFGGEDPGSSVNVESSHNRCGTAEHAEERVQELTLGHYNAGINTISEGHMMESMMDELQAANQTGFGFEAGSSHEHPPHQVKGSTTSSAAEDLRLRDNLAQQPSDHKTNVNPGHSTYKLSSAVWQNPFPSGGMRMKVISRSSGYPEYFVKSTLMGKGVLYRGPIPAGAEFRSQETINAGAPTSSEAPVDAGETPILPSSHATSGFDVDTNREFAPVTSDPPVRMGEKSIMSSTPGSTGVDPDSSRESFNDGVSLRDWIKSGQSRLHKVDSLVIFKQILDLVHSLHSEGKVLVDLRPSFFRLLPGRKVKYCGRLSAQKEMHGRIMRKDFQKSQALKRPLEQGMSPYISLSAKHQKFADSVKCSEMKPEFQLGYGLKAMTNDIDVNLAGPGTSSYELEYCSKADSRTQSNSSRLHLPTSTQRHAFSVVDQLEAKWYRSPEELFGRGCSCSSNVYSLGVFLFENGKLGRRLLRVVSSPFVLFDLYLLASVLPWGKKGSVTFSIDRDLELSCLLSSFDSTKVHAAAMSDLRHRILPPNFLSENPKEAGFCLWLLHPEPSLRPTARDILQSEVVSGFQALCGDDTSSSIQQDEGESELLLHFLMSMKEQKQRHASKLMEDLGCVEADISELEKRHLLRKSTSLNWSDEKLLYARERGVLCSGELSNPMSDISDSRFLRNVAQLENAYFSMRSQIQGPVNDTVIRADRDILKNRGSWFSVQMDEEKQESSDSQGAFFDGLCKYARYSKLEVCGTLRNRDITNSTNVICSLSFDRDEDYFAAAGVAKKIKIFEFQSLYDNAVDIHYPVIEMSNKSRLSCVCWNKYIRNYLASTDYDGLVKIWDASTGQALSRYTEHDKRAWSVDFSQLDPTKLASGSDDCSVKLWSINEFSAHSSNLLAFGSADYKIYCYDLRNANLPWCILAGHERTVSYVKFVDSATLVSASTDNTLKLWDLSRSSPTDLSHDACSLTLSGHANEKNLWRLDDLVENLLVLHLLLLQNFVGLSVADGYIACGSETNEVYTYYKSLPMPITSHKFGSIDPISGKETDDDHGQFVSSVCWKGKSNVIVAANSSGCIKVLRMV</sequence>
<dbReference type="Gene3D" id="2.130.10.10">
    <property type="entry name" value="YVTN repeat-like/Quinoprotein amine dehydrogenase"/>
    <property type="match status" value="1"/>
</dbReference>